<dbReference type="Pfam" id="PF01152">
    <property type="entry name" value="Bac_globin"/>
    <property type="match status" value="1"/>
</dbReference>
<dbReference type="PROSITE" id="PS51257">
    <property type="entry name" value="PROKAR_LIPOPROTEIN"/>
    <property type="match status" value="1"/>
</dbReference>
<organism evidence="7 8">
    <name type="scientific">Methylotenera versatilis (strain 301)</name>
    <dbReference type="NCBI Taxonomy" id="666681"/>
    <lineage>
        <taxon>Bacteria</taxon>
        <taxon>Pseudomonadati</taxon>
        <taxon>Pseudomonadota</taxon>
        <taxon>Betaproteobacteria</taxon>
        <taxon>Nitrosomonadales</taxon>
        <taxon>Methylophilaceae</taxon>
        <taxon>Methylotenera</taxon>
    </lineage>
</organism>
<feature type="signal peptide" evidence="6">
    <location>
        <begin position="1"/>
        <end position="25"/>
    </location>
</feature>
<keyword evidence="3 5" id="KW-0479">Metal-binding</keyword>
<dbReference type="EMBL" id="CP002056">
    <property type="protein sequence ID" value="ADI29190.1"/>
    <property type="molecule type" value="Genomic_DNA"/>
</dbReference>
<dbReference type="GO" id="GO:0019825">
    <property type="term" value="F:oxygen binding"/>
    <property type="evidence" value="ECO:0007669"/>
    <property type="project" value="InterPro"/>
</dbReference>
<dbReference type="SUPFAM" id="SSF46458">
    <property type="entry name" value="Globin-like"/>
    <property type="match status" value="1"/>
</dbReference>
<reference evidence="8" key="1">
    <citation type="submission" date="2010-05" db="EMBL/GenBank/DDBJ databases">
        <title>Complete sequence of Methylotenera sp. 301.</title>
        <authorList>
            <person name="Lucas S."/>
            <person name="Copeland A."/>
            <person name="Lapidus A."/>
            <person name="Cheng J.-F."/>
            <person name="Bruce D."/>
            <person name="Goodwin L."/>
            <person name="Pitluck S."/>
            <person name="Clum A."/>
            <person name="Land M."/>
            <person name="Hauser L."/>
            <person name="Kyrpides N."/>
            <person name="Ivanova N."/>
            <person name="Chistoservova L."/>
            <person name="Kalyuzhnaya M."/>
            <person name="Woyke T."/>
        </authorList>
    </citation>
    <scope>NUCLEOTIDE SEQUENCE [LARGE SCALE GENOMIC DNA]</scope>
    <source>
        <strain evidence="8">301</strain>
    </source>
</reference>
<evidence type="ECO:0000313" key="7">
    <source>
        <dbReference type="EMBL" id="ADI29190.1"/>
    </source>
</evidence>
<evidence type="ECO:0000256" key="2">
    <source>
        <dbReference type="ARBA" id="ARBA00022617"/>
    </source>
</evidence>
<dbReference type="STRING" id="666681.M301_0806"/>
<dbReference type="Gene3D" id="1.10.490.10">
    <property type="entry name" value="Globins"/>
    <property type="match status" value="1"/>
</dbReference>
<keyword evidence="4 5" id="KW-0408">Iron</keyword>
<keyword evidence="2 5" id="KW-0349">Heme</keyword>
<evidence type="ECO:0000256" key="5">
    <source>
        <dbReference type="PIRSR" id="PIRSR601486-1"/>
    </source>
</evidence>
<reference evidence="7 8" key="2">
    <citation type="journal article" date="2011" name="J. Bacteriol.">
        <title>Genomes of three methylotrophs from a single niche uncover genetic and metabolic divergence of Methylophilaceae.</title>
        <authorList>
            <person name="Lapidus A."/>
            <person name="Clum A."/>
            <person name="Labutti K."/>
            <person name="Kaluzhnaya M.G."/>
            <person name="Lim S."/>
            <person name="Beck D.A."/>
            <person name="Glavina Del Rio T."/>
            <person name="Nolan M."/>
            <person name="Mavromatis K."/>
            <person name="Huntemann M."/>
            <person name="Lucas S."/>
            <person name="Lidstrom M.E."/>
            <person name="Ivanova N."/>
            <person name="Chistoserdova L."/>
        </authorList>
    </citation>
    <scope>NUCLEOTIDE SEQUENCE [LARGE SCALE GENOMIC DNA]</scope>
    <source>
        <strain evidence="7 8">301</strain>
    </source>
</reference>
<proteinExistence type="predicted"/>
<protein>
    <submittedName>
        <fullName evidence="7">Globin</fullName>
    </submittedName>
</protein>
<evidence type="ECO:0000256" key="4">
    <source>
        <dbReference type="ARBA" id="ARBA00023004"/>
    </source>
</evidence>
<dbReference type="Proteomes" id="UP000000383">
    <property type="component" value="Chromosome"/>
</dbReference>
<evidence type="ECO:0000256" key="1">
    <source>
        <dbReference type="ARBA" id="ARBA00022448"/>
    </source>
</evidence>
<keyword evidence="8" id="KW-1185">Reference proteome</keyword>
<dbReference type="InterPro" id="IPR009050">
    <property type="entry name" value="Globin-like_sf"/>
</dbReference>
<dbReference type="GO" id="GO:0020037">
    <property type="term" value="F:heme binding"/>
    <property type="evidence" value="ECO:0007669"/>
    <property type="project" value="InterPro"/>
</dbReference>
<keyword evidence="6" id="KW-0732">Signal</keyword>
<gene>
    <name evidence="7" type="ordered locus">M301_0806</name>
</gene>
<dbReference type="AlphaFoldDB" id="D7DPE6"/>
<name>D7DPE6_METV0</name>
<feature type="binding site" description="distal binding residue" evidence="5">
    <location>
        <position position="113"/>
    </location>
    <ligand>
        <name>heme</name>
        <dbReference type="ChEBI" id="CHEBI:30413"/>
    </ligand>
    <ligandPart>
        <name>Fe</name>
        <dbReference type="ChEBI" id="CHEBI:18248"/>
    </ligandPart>
</feature>
<dbReference type="InterPro" id="IPR012292">
    <property type="entry name" value="Globin/Proto"/>
</dbReference>
<evidence type="ECO:0000256" key="6">
    <source>
        <dbReference type="SAM" id="SignalP"/>
    </source>
</evidence>
<dbReference type="KEGG" id="meh:M301_0806"/>
<dbReference type="GO" id="GO:0046872">
    <property type="term" value="F:metal ion binding"/>
    <property type="evidence" value="ECO:0007669"/>
    <property type="project" value="UniProtKB-KW"/>
</dbReference>
<accession>D7DPE6</accession>
<keyword evidence="1" id="KW-0813">Transport</keyword>
<feature type="chain" id="PRO_5003094811" evidence="6">
    <location>
        <begin position="26"/>
        <end position="161"/>
    </location>
</feature>
<dbReference type="CDD" id="cd00454">
    <property type="entry name" value="TrHb1_N"/>
    <property type="match status" value="1"/>
</dbReference>
<dbReference type="eggNOG" id="COG2346">
    <property type="taxonomic scope" value="Bacteria"/>
</dbReference>
<dbReference type="RefSeq" id="WP_013147506.1">
    <property type="nucleotide sequence ID" value="NC_014207.1"/>
</dbReference>
<dbReference type="HOGENOM" id="CLU_103526_2_0_4"/>
<evidence type="ECO:0000313" key="8">
    <source>
        <dbReference type="Proteomes" id="UP000000383"/>
    </source>
</evidence>
<sequence length="161" mass="18050" precursor="true">MKLTTYKFFVMALFTLFSLLGCSQLATKPNSDKPSLEQSKANTEDSLFNRMGGLPTIKIVVSETIDEVSSNPKTSRSFKDIKLPKLKESVVSQICKLTGGGCEYDGETMLNSHKDAKISTAEFELFVAVFRESLSRHTNTREKNELLKILAPMKRDIVSYQ</sequence>
<dbReference type="InterPro" id="IPR001486">
    <property type="entry name" value="Hemoglobin_trunc"/>
</dbReference>
<evidence type="ECO:0000256" key="3">
    <source>
        <dbReference type="ARBA" id="ARBA00022723"/>
    </source>
</evidence>